<feature type="compositionally biased region" description="Low complexity" evidence="1">
    <location>
        <begin position="84"/>
        <end position="101"/>
    </location>
</feature>
<sequence>MPTSRAGDDLPQNTMSCRHGRDGPSIRKTLTWAGSHEKKKAGASGSPAQRARPAPSEDRPESASALPRANISDPSAFMHYMHTPRGAGLAERGRLAAPLREGQGKETRPAARARVPSPGDRSPNPIPTALVWDAAPASGIPMLFTPGLPDAADRPGAEALVQ</sequence>
<name>A0A8E2ECX5_9PEZI</name>
<evidence type="ECO:0000256" key="1">
    <source>
        <dbReference type="SAM" id="MobiDB-lite"/>
    </source>
</evidence>
<feature type="region of interest" description="Disordered" evidence="1">
    <location>
        <begin position="1"/>
        <end position="128"/>
    </location>
</feature>
<evidence type="ECO:0000313" key="2">
    <source>
        <dbReference type="EMBL" id="OCK81253.1"/>
    </source>
</evidence>
<dbReference type="AlphaFoldDB" id="A0A8E2ECX5"/>
<proteinExistence type="predicted"/>
<gene>
    <name evidence="2" type="ORF">K432DRAFT_442532</name>
</gene>
<accession>A0A8E2ECX5</accession>
<reference evidence="2 3" key="1">
    <citation type="journal article" date="2016" name="Nat. Commun.">
        <title>Ectomycorrhizal ecology is imprinted in the genome of the dominant symbiotic fungus Cenococcum geophilum.</title>
        <authorList>
            <consortium name="DOE Joint Genome Institute"/>
            <person name="Peter M."/>
            <person name="Kohler A."/>
            <person name="Ohm R.A."/>
            <person name="Kuo A."/>
            <person name="Krutzmann J."/>
            <person name="Morin E."/>
            <person name="Arend M."/>
            <person name="Barry K.W."/>
            <person name="Binder M."/>
            <person name="Choi C."/>
            <person name="Clum A."/>
            <person name="Copeland A."/>
            <person name="Grisel N."/>
            <person name="Haridas S."/>
            <person name="Kipfer T."/>
            <person name="LaButti K."/>
            <person name="Lindquist E."/>
            <person name="Lipzen A."/>
            <person name="Maire R."/>
            <person name="Meier B."/>
            <person name="Mihaltcheva S."/>
            <person name="Molinier V."/>
            <person name="Murat C."/>
            <person name="Poggeler S."/>
            <person name="Quandt C.A."/>
            <person name="Sperisen C."/>
            <person name="Tritt A."/>
            <person name="Tisserant E."/>
            <person name="Crous P.W."/>
            <person name="Henrissat B."/>
            <person name="Nehls U."/>
            <person name="Egli S."/>
            <person name="Spatafora J.W."/>
            <person name="Grigoriev I.V."/>
            <person name="Martin F.M."/>
        </authorList>
    </citation>
    <scope>NUCLEOTIDE SEQUENCE [LARGE SCALE GENOMIC DNA]</scope>
    <source>
        <strain evidence="2 3">CBS 459.81</strain>
    </source>
</reference>
<dbReference type="Proteomes" id="UP000250266">
    <property type="component" value="Unassembled WGS sequence"/>
</dbReference>
<dbReference type="EMBL" id="KV744928">
    <property type="protein sequence ID" value="OCK81253.1"/>
    <property type="molecule type" value="Genomic_DNA"/>
</dbReference>
<organism evidence="2 3">
    <name type="scientific">Lepidopterella palustris CBS 459.81</name>
    <dbReference type="NCBI Taxonomy" id="1314670"/>
    <lineage>
        <taxon>Eukaryota</taxon>
        <taxon>Fungi</taxon>
        <taxon>Dikarya</taxon>
        <taxon>Ascomycota</taxon>
        <taxon>Pezizomycotina</taxon>
        <taxon>Dothideomycetes</taxon>
        <taxon>Pleosporomycetidae</taxon>
        <taxon>Mytilinidiales</taxon>
        <taxon>Argynnaceae</taxon>
        <taxon>Lepidopterella</taxon>
    </lineage>
</organism>
<keyword evidence="3" id="KW-1185">Reference proteome</keyword>
<evidence type="ECO:0000313" key="3">
    <source>
        <dbReference type="Proteomes" id="UP000250266"/>
    </source>
</evidence>
<protein>
    <submittedName>
        <fullName evidence="2">Uncharacterized protein</fullName>
    </submittedName>
</protein>